<dbReference type="RefSeq" id="XP_044297094.1">
    <property type="nucleotide sequence ID" value="XM_044441159.1"/>
</dbReference>
<evidence type="ECO:0000256" key="3">
    <source>
        <dbReference type="ARBA" id="ARBA00005923"/>
    </source>
</evidence>
<organism evidence="15 16">
    <name type="scientific">Varanus komodoensis</name>
    <name type="common">Komodo dragon</name>
    <dbReference type="NCBI Taxonomy" id="61221"/>
    <lineage>
        <taxon>Eukaryota</taxon>
        <taxon>Metazoa</taxon>
        <taxon>Chordata</taxon>
        <taxon>Craniata</taxon>
        <taxon>Vertebrata</taxon>
        <taxon>Euteleostomi</taxon>
        <taxon>Lepidosauria</taxon>
        <taxon>Squamata</taxon>
        <taxon>Bifurcata</taxon>
        <taxon>Unidentata</taxon>
        <taxon>Episquamata</taxon>
        <taxon>Toxicofera</taxon>
        <taxon>Anguimorpha</taxon>
        <taxon>Paleoanguimorpha</taxon>
        <taxon>Varanoidea</taxon>
        <taxon>Varanidae</taxon>
        <taxon>Varanus</taxon>
    </lineage>
</organism>
<sequence length="105" mass="11932">MAGSLQLVTSRLCFAARLLRARGGTGATSGLRRASGGVHIEPRYRQFPEVTQSQKIKAELLSSFMWFWILWNFWHEPDTVLGHFPYPDPSKWTDEELGIPPDDAE</sequence>
<reference evidence="15" key="2">
    <citation type="submission" date="2025-09" db="UniProtKB">
        <authorList>
            <consortium name="Ensembl"/>
        </authorList>
    </citation>
    <scope>IDENTIFICATION</scope>
</reference>
<reference evidence="15" key="1">
    <citation type="submission" date="2025-08" db="UniProtKB">
        <authorList>
            <consortium name="Ensembl"/>
        </authorList>
    </citation>
    <scope>IDENTIFICATION</scope>
</reference>
<accession>A0A8D2IYD6</accession>
<keyword evidence="9" id="KW-0809">Transit peptide</keyword>
<dbReference type="OrthoDB" id="6241903at2759"/>
<keyword evidence="8" id="KW-0999">Mitochondrion inner membrane</keyword>
<evidence type="ECO:0000313" key="16">
    <source>
        <dbReference type="Proteomes" id="UP000694545"/>
    </source>
</evidence>
<comment type="subcellular location">
    <subcellularLocation>
        <location evidence="2">Mitochondrion inner membrane</location>
        <topology evidence="2">Peripheral membrane protein</topology>
        <orientation evidence="2">Matrix side</orientation>
    </subcellularLocation>
</comment>
<dbReference type="GO" id="GO:0045271">
    <property type="term" value="C:respiratory chain complex I"/>
    <property type="evidence" value="ECO:0007669"/>
    <property type="project" value="InterPro"/>
</dbReference>
<evidence type="ECO:0000256" key="9">
    <source>
        <dbReference type="ARBA" id="ARBA00022946"/>
    </source>
</evidence>
<proteinExistence type="inferred from homology"/>
<evidence type="ECO:0000256" key="10">
    <source>
        <dbReference type="ARBA" id="ARBA00022982"/>
    </source>
</evidence>
<dbReference type="KEGG" id="vko:123028861"/>
<keyword evidence="6" id="KW-0813">Transport</keyword>
<evidence type="ECO:0000256" key="6">
    <source>
        <dbReference type="ARBA" id="ARBA00022448"/>
    </source>
</evidence>
<evidence type="ECO:0000256" key="13">
    <source>
        <dbReference type="ARBA" id="ARBA00031368"/>
    </source>
</evidence>
<keyword evidence="12" id="KW-0472">Membrane</keyword>
<name>A0A8D2IYD6_VARKO</name>
<keyword evidence="10" id="KW-0249">Electron transport</keyword>
<comment type="subunit">
    <text evidence="4">Complex I is composed of 45 different subunits.</text>
</comment>
<evidence type="ECO:0000256" key="2">
    <source>
        <dbReference type="ARBA" id="ARBA00004443"/>
    </source>
</evidence>
<protein>
    <recommendedName>
        <fullName evidence="5">NADH dehydrogenase [ubiquinone] 1 beta subcomplex subunit 2, mitochondrial</fullName>
    </recommendedName>
    <alternativeName>
        <fullName evidence="13">Complex I-AGGG</fullName>
    </alternativeName>
    <alternativeName>
        <fullName evidence="14">NADH-ubiquinone oxidoreductase AGGG subunit</fullName>
    </alternativeName>
</protein>
<dbReference type="AlphaFoldDB" id="A0A8D2IYD6"/>
<keyword evidence="11" id="KW-0496">Mitochondrion</keyword>
<gene>
    <name evidence="15" type="primary">NDUFB2</name>
</gene>
<keyword evidence="7" id="KW-0679">Respiratory chain</keyword>
<dbReference type="GeneID" id="123028861"/>
<evidence type="ECO:0000256" key="14">
    <source>
        <dbReference type="ARBA" id="ARBA00031736"/>
    </source>
</evidence>
<dbReference type="Pfam" id="PF14813">
    <property type="entry name" value="NADH_B2"/>
    <property type="match status" value="1"/>
</dbReference>
<evidence type="ECO:0000256" key="4">
    <source>
        <dbReference type="ARBA" id="ARBA00011533"/>
    </source>
</evidence>
<evidence type="ECO:0000256" key="11">
    <source>
        <dbReference type="ARBA" id="ARBA00023128"/>
    </source>
</evidence>
<keyword evidence="16" id="KW-1185">Reference proteome</keyword>
<dbReference type="InterPro" id="IPR026627">
    <property type="entry name" value="NDUFB2_animal"/>
</dbReference>
<dbReference type="GO" id="GO:0032981">
    <property type="term" value="P:mitochondrial respiratory chain complex I assembly"/>
    <property type="evidence" value="ECO:0007669"/>
    <property type="project" value="TreeGrafter"/>
</dbReference>
<dbReference type="GO" id="GO:0005743">
    <property type="term" value="C:mitochondrial inner membrane"/>
    <property type="evidence" value="ECO:0007669"/>
    <property type="project" value="UniProtKB-SubCell"/>
</dbReference>
<dbReference type="OMA" id="HLWHDPD"/>
<evidence type="ECO:0000256" key="1">
    <source>
        <dbReference type="ARBA" id="ARBA00003195"/>
    </source>
</evidence>
<dbReference type="Proteomes" id="UP000694545">
    <property type="component" value="Unplaced"/>
</dbReference>
<dbReference type="CTD" id="4708"/>
<dbReference type="Ensembl" id="ENSVKKT00000004616.1">
    <property type="protein sequence ID" value="ENSVKKP00000004490.1"/>
    <property type="gene ID" value="ENSVKKG00000003356.1"/>
</dbReference>
<comment type="function">
    <text evidence="1">Accessory subunit of the mitochondrial membrane respiratory chain NADH dehydrogenase (Complex I), that is believed not to be involved in catalysis. Complex I functions in the transfer of electrons from NADH to the respiratory chain. The immediate electron acceptor for the enzyme is believed to be ubiquinone.</text>
</comment>
<evidence type="ECO:0000313" key="15">
    <source>
        <dbReference type="Ensembl" id="ENSVKKP00000004490.1"/>
    </source>
</evidence>
<comment type="similarity">
    <text evidence="3">Belongs to the complex I NDUFB2 subunit family.</text>
</comment>
<dbReference type="PANTHER" id="PTHR15223">
    <property type="entry name" value="NADH-UBIQUINONE OXIDOREDUCTASE AGGG SUBUNIT"/>
    <property type="match status" value="1"/>
</dbReference>
<evidence type="ECO:0000256" key="12">
    <source>
        <dbReference type="ARBA" id="ARBA00023136"/>
    </source>
</evidence>
<evidence type="ECO:0000256" key="5">
    <source>
        <dbReference type="ARBA" id="ARBA00014585"/>
    </source>
</evidence>
<dbReference type="PANTHER" id="PTHR15223:SF1">
    <property type="entry name" value="NADH DEHYDROGENASE [UBIQUINONE] 1 BETA SUBCOMPLEX SUBUNIT 2, MITOCHONDRIAL"/>
    <property type="match status" value="1"/>
</dbReference>
<evidence type="ECO:0000256" key="8">
    <source>
        <dbReference type="ARBA" id="ARBA00022792"/>
    </source>
</evidence>
<evidence type="ECO:0000256" key="7">
    <source>
        <dbReference type="ARBA" id="ARBA00022660"/>
    </source>
</evidence>